<dbReference type="Gene3D" id="4.10.1000.10">
    <property type="entry name" value="Zinc finger, CCCH-type"/>
    <property type="match status" value="3"/>
</dbReference>
<dbReference type="InterPro" id="IPR045877">
    <property type="entry name" value="ZFP36-like"/>
</dbReference>
<dbReference type="InterPro" id="IPR000571">
    <property type="entry name" value="Znf_CCCH"/>
</dbReference>
<name>A0A0K1L6A9_9VIRU</name>
<evidence type="ECO:0000259" key="6">
    <source>
        <dbReference type="PROSITE" id="PS50103"/>
    </source>
</evidence>
<dbReference type="InterPro" id="IPR036855">
    <property type="entry name" value="Znf_CCCH_sf"/>
</dbReference>
<dbReference type="SMART" id="SM00356">
    <property type="entry name" value="ZnF_C3H1"/>
    <property type="match status" value="3"/>
</dbReference>
<feature type="zinc finger region" description="C3H1-type" evidence="5">
    <location>
        <begin position="40"/>
        <end position="68"/>
    </location>
</feature>
<dbReference type="GeneID" id="25479145"/>
<protein>
    <submittedName>
        <fullName evidence="7">ORF_096L</fullName>
    </submittedName>
</protein>
<evidence type="ECO:0000313" key="7">
    <source>
        <dbReference type="EMBL" id="AKU37511.1"/>
    </source>
</evidence>
<accession>A0A0K1L6A9</accession>
<dbReference type="Proteomes" id="UP000201485">
    <property type="component" value="Segment"/>
</dbReference>
<evidence type="ECO:0000256" key="3">
    <source>
        <dbReference type="ARBA" id="ARBA00022771"/>
    </source>
</evidence>
<dbReference type="GO" id="GO:0003729">
    <property type="term" value="F:mRNA binding"/>
    <property type="evidence" value="ECO:0007669"/>
    <property type="project" value="InterPro"/>
</dbReference>
<feature type="zinc finger region" description="C3H1-type" evidence="5">
    <location>
        <begin position="3"/>
        <end position="28"/>
    </location>
</feature>
<dbReference type="RefSeq" id="YP_009163857.1">
    <property type="nucleotide sequence ID" value="NC_027778.1"/>
</dbReference>
<evidence type="ECO:0000256" key="5">
    <source>
        <dbReference type="PROSITE-ProRule" id="PRU00723"/>
    </source>
</evidence>
<proteinExistence type="predicted"/>
<keyword evidence="3 5" id="KW-0863">Zinc-finger</keyword>
<dbReference type="SUPFAM" id="SSF90229">
    <property type="entry name" value="CCCH zinc finger"/>
    <property type="match status" value="3"/>
</dbReference>
<sequence length="125" mass="14785">MDKHKTKLCYFINNCIHGDSCKYAHSIDELRINTSITQHRYKTVMCRHFVQNGFCEYRTYCTFAHDITELYQPFNCSIYYKKRLCPTFHTVGYCSYGVTCGFIHNVYVTKKRLSVFEALTESCKI</sequence>
<dbReference type="KEGG" id="vg:25479145"/>
<organism evidence="7 8">
    <name type="scientific">Scale drop disease virus</name>
    <dbReference type="NCBI Taxonomy" id="1697349"/>
    <lineage>
        <taxon>Viruses</taxon>
        <taxon>Varidnaviria</taxon>
        <taxon>Bamfordvirae</taxon>
        <taxon>Nucleocytoviricota</taxon>
        <taxon>Megaviricetes</taxon>
        <taxon>Pimascovirales</taxon>
        <taxon>Pimascovirales incertae sedis</taxon>
        <taxon>Iridoviridae</taxon>
        <taxon>Alphairidovirinae</taxon>
        <taxon>Megalocytivirus</taxon>
        <taxon>Megalocytivirus lates1</taxon>
    </lineage>
</organism>
<feature type="domain" description="C3H1-type" evidence="6">
    <location>
        <begin position="40"/>
        <end position="68"/>
    </location>
</feature>
<evidence type="ECO:0000256" key="1">
    <source>
        <dbReference type="ARBA" id="ARBA00022723"/>
    </source>
</evidence>
<keyword evidence="1 5" id="KW-0479">Metal-binding</keyword>
<keyword evidence="4 5" id="KW-0862">Zinc</keyword>
<evidence type="ECO:0000256" key="2">
    <source>
        <dbReference type="ARBA" id="ARBA00022737"/>
    </source>
</evidence>
<gene>
    <name evidence="7" type="ORF">SDDV_096</name>
</gene>
<evidence type="ECO:0000313" key="8">
    <source>
        <dbReference type="Proteomes" id="UP000201485"/>
    </source>
</evidence>
<dbReference type="EMBL" id="KR139659">
    <property type="protein sequence ID" value="AKU37511.1"/>
    <property type="molecule type" value="Genomic_DNA"/>
</dbReference>
<dbReference type="PANTHER" id="PTHR12547:SF53">
    <property type="entry name" value="MRNA DECAY ACTIVATOR PROTEIN ZFP36L1"/>
    <property type="match status" value="1"/>
</dbReference>
<keyword evidence="8" id="KW-1185">Reference proteome</keyword>
<evidence type="ECO:0000256" key="4">
    <source>
        <dbReference type="ARBA" id="ARBA00022833"/>
    </source>
</evidence>
<reference evidence="7 8" key="1">
    <citation type="journal article" date="2015" name="PLoS Pathog.">
        <title>A Novel Virus Causes Scale Drop Disease in Lates calcarifer.</title>
        <authorList>
            <person name="de Groof A."/>
            <person name="Guelen L."/>
            <person name="Deijs M."/>
            <person name="van der Wal Y."/>
            <person name="Miyata M."/>
            <person name="Ng K.S."/>
            <person name="van Grinsven L."/>
            <person name="Simmelink B."/>
            <person name="Biermann Y."/>
            <person name="Grisez L."/>
            <person name="van Lent J."/>
            <person name="de Ronde A."/>
            <person name="Chang S.F."/>
            <person name="Schrier C."/>
            <person name="van der Hoek L."/>
        </authorList>
    </citation>
    <scope>NUCLEOTIDE SEQUENCE [LARGE SCALE GENOMIC DNA]</scope>
    <source>
        <strain evidence="7">C4575</strain>
    </source>
</reference>
<feature type="zinc finger region" description="C3H1-type" evidence="5">
    <location>
        <begin position="79"/>
        <end position="107"/>
    </location>
</feature>
<feature type="domain" description="C3H1-type" evidence="6">
    <location>
        <begin position="79"/>
        <end position="107"/>
    </location>
</feature>
<keyword evidence="2" id="KW-0677">Repeat</keyword>
<dbReference type="PROSITE" id="PS50103">
    <property type="entry name" value="ZF_C3H1"/>
    <property type="match status" value="3"/>
</dbReference>
<dbReference type="Pfam" id="PF00642">
    <property type="entry name" value="zf-CCCH"/>
    <property type="match status" value="1"/>
</dbReference>
<dbReference type="GO" id="GO:0008270">
    <property type="term" value="F:zinc ion binding"/>
    <property type="evidence" value="ECO:0007669"/>
    <property type="project" value="UniProtKB-KW"/>
</dbReference>
<feature type="domain" description="C3H1-type" evidence="6">
    <location>
        <begin position="3"/>
        <end position="28"/>
    </location>
</feature>
<dbReference type="PANTHER" id="PTHR12547">
    <property type="entry name" value="CCCH ZINC FINGER/TIS11-RELATED"/>
    <property type="match status" value="1"/>
</dbReference>